<comment type="caution">
    <text evidence="2">The sequence shown here is derived from an EMBL/GenBank/DDBJ whole genome shotgun (WGS) entry which is preliminary data.</text>
</comment>
<evidence type="ECO:0000313" key="2">
    <source>
        <dbReference type="EMBL" id="KAK2177689.1"/>
    </source>
</evidence>
<evidence type="ECO:0000256" key="1">
    <source>
        <dbReference type="SAM" id="MobiDB-lite"/>
    </source>
</evidence>
<proteinExistence type="predicted"/>
<name>A0AAD9KUN5_RIDPI</name>
<organism evidence="2 3">
    <name type="scientific">Ridgeia piscesae</name>
    <name type="common">Tubeworm</name>
    <dbReference type="NCBI Taxonomy" id="27915"/>
    <lineage>
        <taxon>Eukaryota</taxon>
        <taxon>Metazoa</taxon>
        <taxon>Spiralia</taxon>
        <taxon>Lophotrochozoa</taxon>
        <taxon>Annelida</taxon>
        <taxon>Polychaeta</taxon>
        <taxon>Sedentaria</taxon>
        <taxon>Canalipalpata</taxon>
        <taxon>Sabellida</taxon>
        <taxon>Siboglinidae</taxon>
        <taxon>Ridgeia</taxon>
    </lineage>
</organism>
<evidence type="ECO:0000313" key="3">
    <source>
        <dbReference type="Proteomes" id="UP001209878"/>
    </source>
</evidence>
<reference evidence="2" key="1">
    <citation type="journal article" date="2023" name="Mol. Biol. Evol.">
        <title>Third-Generation Sequencing Reveals the Adaptive Role of the Epigenome in Three Deep-Sea Polychaetes.</title>
        <authorList>
            <person name="Perez M."/>
            <person name="Aroh O."/>
            <person name="Sun Y."/>
            <person name="Lan Y."/>
            <person name="Juniper S.K."/>
            <person name="Young C.R."/>
            <person name="Angers B."/>
            <person name="Qian P.Y."/>
        </authorList>
    </citation>
    <scope>NUCLEOTIDE SEQUENCE</scope>
    <source>
        <strain evidence="2">R07B-5</strain>
    </source>
</reference>
<keyword evidence="3" id="KW-1185">Reference proteome</keyword>
<dbReference type="AlphaFoldDB" id="A0AAD9KUN5"/>
<gene>
    <name evidence="2" type="ORF">NP493_585g01029</name>
</gene>
<feature type="region of interest" description="Disordered" evidence="1">
    <location>
        <begin position="182"/>
        <end position="202"/>
    </location>
</feature>
<dbReference type="Proteomes" id="UP001209878">
    <property type="component" value="Unassembled WGS sequence"/>
</dbReference>
<feature type="compositionally biased region" description="Acidic residues" evidence="1">
    <location>
        <begin position="193"/>
        <end position="202"/>
    </location>
</feature>
<accession>A0AAD9KUN5</accession>
<sequence>MPADNVRNLDNKVCAKTISRVHKLEEPDATRNVDSTVDPGPVETDSETDSQCRWSTVVKKTNKRASNVRAEQTSPVVSVKKARKPVIGSAKVASITAVVKRKRKANVFATRFPPDQSADNLKRYLDGKLNVNVTCLLLKSKYPEYYRTFYVSAEVDDPKVFLDGHIWPEGSFIRWFKPSEKVQRSNTRKTDYMDDDSNGDAE</sequence>
<dbReference type="EMBL" id="JAODUO010000584">
    <property type="protein sequence ID" value="KAK2177689.1"/>
    <property type="molecule type" value="Genomic_DNA"/>
</dbReference>
<feature type="compositionally biased region" description="Basic and acidic residues" evidence="1">
    <location>
        <begin position="182"/>
        <end position="192"/>
    </location>
</feature>
<feature type="region of interest" description="Disordered" evidence="1">
    <location>
        <begin position="26"/>
        <end position="50"/>
    </location>
</feature>
<protein>
    <submittedName>
        <fullName evidence="2">Uncharacterized protein</fullName>
    </submittedName>
</protein>